<accession>A0A938Y5D9</accession>
<evidence type="ECO:0000313" key="2">
    <source>
        <dbReference type="EMBL" id="MBM9466095.1"/>
    </source>
</evidence>
<dbReference type="Proteomes" id="UP000663792">
    <property type="component" value="Unassembled WGS sequence"/>
</dbReference>
<name>A0A938Y5D9_9ACTN</name>
<evidence type="ECO:0000313" key="3">
    <source>
        <dbReference type="Proteomes" id="UP000663792"/>
    </source>
</evidence>
<evidence type="ECO:0000256" key="1">
    <source>
        <dbReference type="SAM" id="MobiDB-lite"/>
    </source>
</evidence>
<organism evidence="2 3">
    <name type="scientific">Nakamurella leprariae</name>
    <dbReference type="NCBI Taxonomy" id="2803911"/>
    <lineage>
        <taxon>Bacteria</taxon>
        <taxon>Bacillati</taxon>
        <taxon>Actinomycetota</taxon>
        <taxon>Actinomycetes</taxon>
        <taxon>Nakamurellales</taxon>
        <taxon>Nakamurellaceae</taxon>
        <taxon>Nakamurella</taxon>
    </lineage>
</organism>
<dbReference type="EMBL" id="JAERWK010000003">
    <property type="protein sequence ID" value="MBM9466095.1"/>
    <property type="molecule type" value="Genomic_DNA"/>
</dbReference>
<sequence length="53" mass="5864">MSDQPTTPPSDQPAERSVDEIRAAQRARRAGAPDPNDPIGAARIARQERRNNR</sequence>
<gene>
    <name evidence="2" type="ORF">JL106_02225</name>
</gene>
<comment type="caution">
    <text evidence="2">The sequence shown here is derived from an EMBL/GenBank/DDBJ whole genome shotgun (WGS) entry which is preliminary data.</text>
</comment>
<feature type="region of interest" description="Disordered" evidence="1">
    <location>
        <begin position="1"/>
        <end position="53"/>
    </location>
</feature>
<dbReference type="AlphaFoldDB" id="A0A938Y5D9"/>
<feature type="compositionally biased region" description="Basic and acidic residues" evidence="1">
    <location>
        <begin position="13"/>
        <end position="23"/>
    </location>
</feature>
<proteinExistence type="predicted"/>
<feature type="compositionally biased region" description="Pro residues" evidence="1">
    <location>
        <begin position="1"/>
        <end position="11"/>
    </location>
</feature>
<protein>
    <submittedName>
        <fullName evidence="2">Uncharacterized protein</fullName>
    </submittedName>
</protein>
<dbReference type="RefSeq" id="WP_205259051.1">
    <property type="nucleotide sequence ID" value="NZ_JAERWK010000003.1"/>
</dbReference>
<reference evidence="2" key="1">
    <citation type="submission" date="2021-01" db="EMBL/GenBank/DDBJ databases">
        <title>YIM 132084 draft genome.</title>
        <authorList>
            <person name="An D."/>
        </authorList>
    </citation>
    <scope>NUCLEOTIDE SEQUENCE</scope>
    <source>
        <strain evidence="2">YIM 132084</strain>
    </source>
</reference>
<keyword evidence="3" id="KW-1185">Reference proteome</keyword>